<accession>T1KF05</accession>
<dbReference type="HOGENOM" id="CLU_3225211_0_0_1"/>
<dbReference type="AlphaFoldDB" id="T1KF05"/>
<dbReference type="EnsemblMetazoa" id="tetur10g01390.1">
    <property type="protein sequence ID" value="tetur10g01390.1"/>
    <property type="gene ID" value="tetur10g01390"/>
</dbReference>
<dbReference type="EMBL" id="CAEY01000030">
    <property type="status" value="NOT_ANNOTATED_CDS"/>
    <property type="molecule type" value="Genomic_DNA"/>
</dbReference>
<organism evidence="1 2">
    <name type="scientific">Tetranychus urticae</name>
    <name type="common">Two-spotted spider mite</name>
    <dbReference type="NCBI Taxonomy" id="32264"/>
    <lineage>
        <taxon>Eukaryota</taxon>
        <taxon>Metazoa</taxon>
        <taxon>Ecdysozoa</taxon>
        <taxon>Arthropoda</taxon>
        <taxon>Chelicerata</taxon>
        <taxon>Arachnida</taxon>
        <taxon>Acari</taxon>
        <taxon>Acariformes</taxon>
        <taxon>Trombidiformes</taxon>
        <taxon>Prostigmata</taxon>
        <taxon>Eleutherengona</taxon>
        <taxon>Raphignathae</taxon>
        <taxon>Tetranychoidea</taxon>
        <taxon>Tetranychidae</taxon>
        <taxon>Tetranychus</taxon>
    </lineage>
</organism>
<evidence type="ECO:0000313" key="1">
    <source>
        <dbReference type="EnsemblMetazoa" id="tetur10g01390.1"/>
    </source>
</evidence>
<name>T1KF05_TETUR</name>
<reference evidence="1" key="2">
    <citation type="submission" date="2015-06" db="UniProtKB">
        <authorList>
            <consortium name="EnsemblMetazoa"/>
        </authorList>
    </citation>
    <scope>IDENTIFICATION</scope>
</reference>
<proteinExistence type="predicted"/>
<reference evidence="2" key="1">
    <citation type="submission" date="2011-08" db="EMBL/GenBank/DDBJ databases">
        <authorList>
            <person name="Rombauts S."/>
        </authorList>
    </citation>
    <scope>NUCLEOTIDE SEQUENCE</scope>
    <source>
        <strain evidence="2">London</strain>
    </source>
</reference>
<protein>
    <submittedName>
        <fullName evidence="1">Uncharacterized protein</fullName>
    </submittedName>
</protein>
<sequence>MLLALKDQTDHQSFGPLFWQDVVLAHLQHSSLIRLMLSRLVYKF</sequence>
<dbReference type="Proteomes" id="UP000015104">
    <property type="component" value="Unassembled WGS sequence"/>
</dbReference>
<evidence type="ECO:0000313" key="2">
    <source>
        <dbReference type="Proteomes" id="UP000015104"/>
    </source>
</evidence>
<keyword evidence="2" id="KW-1185">Reference proteome</keyword>